<accession>A0A8J5GM91</accession>
<dbReference type="AlphaFoldDB" id="A0A8J5GM91"/>
<evidence type="ECO:0000313" key="2">
    <source>
        <dbReference type="Proteomes" id="UP000734854"/>
    </source>
</evidence>
<sequence>MHGSVAPQTWLFPERTDNAVKNHWHVIMARKHREQFAYRRRKPTAISSLDSPPLPPHALVSRRMELNIPINACSGDSSTITSIRNESASTCIDLSLNSSFTRTFPTFYSPLQTQPSLPVISPVTCSCLARLNVSGVVPMEIEPAIDHPNYSTAEAFARSNAWPQGEADHGREKIMIAFIDYLGVGAT</sequence>
<comment type="caution">
    <text evidence="1">The sequence shown here is derived from an EMBL/GenBank/DDBJ whole genome shotgun (WGS) entry which is preliminary data.</text>
</comment>
<proteinExistence type="predicted"/>
<gene>
    <name evidence="1" type="ORF">ZIOFF_032037</name>
</gene>
<keyword evidence="2" id="KW-1185">Reference proteome</keyword>
<name>A0A8J5GM91_ZINOF</name>
<evidence type="ECO:0000313" key="1">
    <source>
        <dbReference type="EMBL" id="KAG6506710.1"/>
    </source>
</evidence>
<organism evidence="1 2">
    <name type="scientific">Zingiber officinale</name>
    <name type="common">Ginger</name>
    <name type="synonym">Amomum zingiber</name>
    <dbReference type="NCBI Taxonomy" id="94328"/>
    <lineage>
        <taxon>Eukaryota</taxon>
        <taxon>Viridiplantae</taxon>
        <taxon>Streptophyta</taxon>
        <taxon>Embryophyta</taxon>
        <taxon>Tracheophyta</taxon>
        <taxon>Spermatophyta</taxon>
        <taxon>Magnoliopsida</taxon>
        <taxon>Liliopsida</taxon>
        <taxon>Zingiberales</taxon>
        <taxon>Zingiberaceae</taxon>
        <taxon>Zingiber</taxon>
    </lineage>
</organism>
<dbReference type="EMBL" id="JACMSC010000009">
    <property type="protein sequence ID" value="KAG6506710.1"/>
    <property type="molecule type" value="Genomic_DNA"/>
</dbReference>
<dbReference type="Proteomes" id="UP000734854">
    <property type="component" value="Unassembled WGS sequence"/>
</dbReference>
<reference evidence="1 2" key="1">
    <citation type="submission" date="2020-08" db="EMBL/GenBank/DDBJ databases">
        <title>Plant Genome Project.</title>
        <authorList>
            <person name="Zhang R.-G."/>
        </authorList>
    </citation>
    <scope>NUCLEOTIDE SEQUENCE [LARGE SCALE GENOMIC DNA]</scope>
    <source>
        <tissue evidence="1">Rhizome</tissue>
    </source>
</reference>
<protein>
    <submittedName>
        <fullName evidence="1">Uncharacterized protein</fullName>
    </submittedName>
</protein>